<dbReference type="InterPro" id="IPR033991">
    <property type="entry name" value="Selectin_CTLD"/>
</dbReference>
<evidence type="ECO:0000256" key="13">
    <source>
        <dbReference type="ARBA" id="ARBA00022989"/>
    </source>
</evidence>
<comment type="subunit">
    <text evidence="17">Interacts with SELPLG/PSGL1 and PODXL2 through the sialyl Lewis X epitope. SELPLG sulfation appears not to be required for this interaction.</text>
</comment>
<evidence type="ECO:0000256" key="8">
    <source>
        <dbReference type="ARBA" id="ARBA00022729"/>
    </source>
</evidence>
<dbReference type="PROSITE" id="PS50026">
    <property type="entry name" value="EGF_3"/>
    <property type="match status" value="1"/>
</dbReference>
<keyword evidence="14 25" id="KW-0472">Membrane</keyword>
<dbReference type="GO" id="GO:0030246">
    <property type="term" value="F:carbohydrate binding"/>
    <property type="evidence" value="ECO:0007669"/>
    <property type="project" value="UniProtKB-KW"/>
</dbReference>
<keyword evidence="30" id="KW-1185">Reference proteome</keyword>
<evidence type="ECO:0000256" key="20">
    <source>
        <dbReference type="ARBA" id="ARBA00042113"/>
    </source>
</evidence>
<feature type="domain" description="Sushi" evidence="28">
    <location>
        <begin position="219"/>
        <end position="280"/>
    </location>
</feature>
<feature type="disulfide bond" evidence="23">
    <location>
        <begin position="144"/>
        <end position="153"/>
    </location>
</feature>
<dbReference type="PANTHER" id="PTHR19325:SF493">
    <property type="entry name" value="E-SELECTIN"/>
    <property type="match status" value="1"/>
</dbReference>
<dbReference type="GO" id="GO:0005886">
    <property type="term" value="C:plasma membrane"/>
    <property type="evidence" value="ECO:0007669"/>
    <property type="project" value="UniProtKB-SubCell"/>
</dbReference>
<evidence type="ECO:0000256" key="5">
    <source>
        <dbReference type="ARBA" id="ARBA00022659"/>
    </source>
</evidence>
<feature type="domain" description="Sushi" evidence="28">
    <location>
        <begin position="467"/>
        <end position="528"/>
    </location>
</feature>
<evidence type="ECO:0000256" key="23">
    <source>
        <dbReference type="PROSITE-ProRule" id="PRU00076"/>
    </source>
</evidence>
<feature type="disulfide bond" evidence="24">
    <location>
        <begin position="189"/>
        <end position="216"/>
    </location>
</feature>
<dbReference type="SMART" id="SM00034">
    <property type="entry name" value="CLECT"/>
    <property type="match status" value="1"/>
</dbReference>
<keyword evidence="16" id="KW-0325">Glycoprotein</keyword>
<evidence type="ECO:0000256" key="19">
    <source>
        <dbReference type="ARBA" id="ARBA00041401"/>
    </source>
</evidence>
<dbReference type="PROSITE" id="PS00022">
    <property type="entry name" value="EGF_1"/>
    <property type="match status" value="1"/>
</dbReference>
<keyword evidence="4 23" id="KW-0245">EGF-like domain</keyword>
<feature type="non-terminal residue" evidence="29">
    <location>
        <position position="563"/>
    </location>
</feature>
<dbReference type="EMBL" id="VXBP01002733">
    <property type="protein sequence ID" value="NXN94445.1"/>
    <property type="molecule type" value="Genomic_DNA"/>
</dbReference>
<evidence type="ECO:0000256" key="1">
    <source>
        <dbReference type="ARBA" id="ARBA00004251"/>
    </source>
</evidence>
<evidence type="ECO:0000256" key="3">
    <source>
        <dbReference type="ARBA" id="ARBA00022475"/>
    </source>
</evidence>
<dbReference type="InterPro" id="IPR002396">
    <property type="entry name" value="Selectin_superfamily"/>
</dbReference>
<dbReference type="Pfam" id="PF00059">
    <property type="entry name" value="Lectin_C"/>
    <property type="match status" value="1"/>
</dbReference>
<evidence type="ECO:0000256" key="18">
    <source>
        <dbReference type="ARBA" id="ARBA00040812"/>
    </source>
</evidence>
<organism evidence="29 30">
    <name type="scientific">Rhinopomastus cyanomelas</name>
    <name type="common">Common scimitarbill</name>
    <dbReference type="NCBI Taxonomy" id="113115"/>
    <lineage>
        <taxon>Eukaryota</taxon>
        <taxon>Metazoa</taxon>
        <taxon>Chordata</taxon>
        <taxon>Craniata</taxon>
        <taxon>Vertebrata</taxon>
        <taxon>Euteleostomi</taxon>
        <taxon>Archelosauria</taxon>
        <taxon>Archosauria</taxon>
        <taxon>Dinosauria</taxon>
        <taxon>Saurischia</taxon>
        <taxon>Theropoda</taxon>
        <taxon>Coelurosauria</taxon>
        <taxon>Aves</taxon>
        <taxon>Neognathae</taxon>
        <taxon>Neoaves</taxon>
        <taxon>Telluraves</taxon>
        <taxon>Coraciimorphae</taxon>
        <taxon>Bucerotiformes</taxon>
        <taxon>Rhinopomastidae</taxon>
        <taxon>Rhinopomastus</taxon>
    </lineage>
</organism>
<comment type="function">
    <text evidence="22">Cell-surface glycoprotein having a role in immunoadhesion. Mediates in the adhesion of blood neutrophils in cytokine-activated endothelium through interaction with SELPLG/PSGL1. May have a role in capillary morphogenesis.</text>
</comment>
<evidence type="ECO:0000256" key="9">
    <source>
        <dbReference type="ARBA" id="ARBA00022734"/>
    </source>
</evidence>
<feature type="disulfide bond" evidence="24">
    <location>
        <begin position="437"/>
        <end position="464"/>
    </location>
</feature>
<dbReference type="CDD" id="cd00033">
    <property type="entry name" value="CCP"/>
    <property type="match status" value="6"/>
</dbReference>
<evidence type="ECO:0000259" key="26">
    <source>
        <dbReference type="PROSITE" id="PS50026"/>
    </source>
</evidence>
<reference evidence="29 30" key="1">
    <citation type="submission" date="2019-09" db="EMBL/GenBank/DDBJ databases">
        <title>Bird 10,000 Genomes (B10K) Project - Family phase.</title>
        <authorList>
            <person name="Zhang G."/>
        </authorList>
    </citation>
    <scope>NUCLEOTIDE SEQUENCE [LARGE SCALE GENOMIC DNA]</scope>
    <source>
        <strain evidence="29">B10K-DU-002-35</strain>
        <tissue evidence="29">Muscle</tissue>
    </source>
</reference>
<accession>A0A7L1N4T0</accession>
<evidence type="ECO:0000256" key="4">
    <source>
        <dbReference type="ARBA" id="ARBA00022536"/>
    </source>
</evidence>
<evidence type="ECO:0000256" key="16">
    <source>
        <dbReference type="ARBA" id="ARBA00023180"/>
    </source>
</evidence>
<keyword evidence="11" id="KW-0106">Calcium</keyword>
<evidence type="ECO:0000256" key="2">
    <source>
        <dbReference type="ARBA" id="ARBA00007360"/>
    </source>
</evidence>
<dbReference type="GO" id="GO:0046872">
    <property type="term" value="F:metal ion binding"/>
    <property type="evidence" value="ECO:0007669"/>
    <property type="project" value="UniProtKB-KW"/>
</dbReference>
<evidence type="ECO:0000256" key="17">
    <source>
        <dbReference type="ARBA" id="ARBA00038738"/>
    </source>
</evidence>
<dbReference type="Gene3D" id="3.10.100.10">
    <property type="entry name" value="Mannose-Binding Protein A, subunit A"/>
    <property type="match status" value="1"/>
</dbReference>
<dbReference type="SMART" id="SM00032">
    <property type="entry name" value="CCP"/>
    <property type="match status" value="6"/>
</dbReference>
<evidence type="ECO:0000313" key="29">
    <source>
        <dbReference type="EMBL" id="NXN94445.1"/>
    </source>
</evidence>
<dbReference type="OrthoDB" id="406096at2759"/>
<evidence type="ECO:0000256" key="12">
    <source>
        <dbReference type="ARBA" id="ARBA00022889"/>
    </source>
</evidence>
<keyword evidence="5 24" id="KW-0768">Sushi</keyword>
<dbReference type="CDD" id="cd00054">
    <property type="entry name" value="EGF_CA"/>
    <property type="match status" value="1"/>
</dbReference>
<dbReference type="SUPFAM" id="SSF56436">
    <property type="entry name" value="C-type lectin-like"/>
    <property type="match status" value="1"/>
</dbReference>
<keyword evidence="15 23" id="KW-1015">Disulfide bond</keyword>
<dbReference type="PROSITE" id="PS00615">
    <property type="entry name" value="C_TYPE_LECTIN_1"/>
    <property type="match status" value="1"/>
</dbReference>
<keyword evidence="8" id="KW-0732">Signal</keyword>
<dbReference type="InterPro" id="IPR001304">
    <property type="entry name" value="C-type_lectin-like"/>
</dbReference>
<comment type="caution">
    <text evidence="29">The sequence shown here is derived from an EMBL/GenBank/DDBJ whole genome shotgun (WGS) entry which is preliminary data.</text>
</comment>
<evidence type="ECO:0000256" key="7">
    <source>
        <dbReference type="ARBA" id="ARBA00022723"/>
    </source>
</evidence>
<dbReference type="Pfam" id="PF00084">
    <property type="entry name" value="Sushi"/>
    <property type="match status" value="6"/>
</dbReference>
<feature type="domain" description="Sushi" evidence="28">
    <location>
        <begin position="157"/>
        <end position="218"/>
    </location>
</feature>
<dbReference type="SUPFAM" id="SSF57196">
    <property type="entry name" value="EGF/Laminin"/>
    <property type="match status" value="1"/>
</dbReference>
<evidence type="ECO:0000313" key="30">
    <source>
        <dbReference type="Proteomes" id="UP000565785"/>
    </source>
</evidence>
<evidence type="ECO:0000256" key="6">
    <source>
        <dbReference type="ARBA" id="ARBA00022692"/>
    </source>
</evidence>
<feature type="domain" description="Sushi" evidence="28">
    <location>
        <begin position="343"/>
        <end position="404"/>
    </location>
</feature>
<dbReference type="PRINTS" id="PR00343">
    <property type="entry name" value="SELECTIN"/>
</dbReference>
<name>A0A7L1N4T0_RHICY</name>
<dbReference type="FunFam" id="2.10.25.10:FF:000176">
    <property type="entry name" value="Selectin P"/>
    <property type="match status" value="1"/>
</dbReference>
<feature type="transmembrane region" description="Helical" evidence="25">
    <location>
        <begin position="534"/>
        <end position="557"/>
    </location>
</feature>
<evidence type="ECO:0000256" key="15">
    <source>
        <dbReference type="ARBA" id="ARBA00023157"/>
    </source>
</evidence>
<feature type="disulfide bond" evidence="24">
    <location>
        <begin position="313"/>
        <end position="340"/>
    </location>
</feature>
<evidence type="ECO:0000256" key="14">
    <source>
        <dbReference type="ARBA" id="ARBA00023136"/>
    </source>
</evidence>
<comment type="caution">
    <text evidence="23">Lacks conserved residue(s) required for the propagation of feature annotation.</text>
</comment>
<feature type="non-terminal residue" evidence="29">
    <location>
        <position position="1"/>
    </location>
</feature>
<dbReference type="InterPro" id="IPR000436">
    <property type="entry name" value="Sushi_SCR_CCP_dom"/>
</dbReference>
<evidence type="ECO:0000259" key="27">
    <source>
        <dbReference type="PROSITE" id="PS50041"/>
    </source>
</evidence>
<keyword evidence="3" id="KW-1003">Cell membrane</keyword>
<dbReference type="PROSITE" id="PS01186">
    <property type="entry name" value="EGF_2"/>
    <property type="match status" value="1"/>
</dbReference>
<sequence length="563" mass="61599">WTYHYSDTNMTYREAELWCKKRYTNMVAIQNKEEIKYLNDFLPFNPGYYWIGIRKINDVWTWVGTNKQLTEEARNWASGEPNGKGNNEDCVEIYIKRGKDDGKWNDEQCEKKKVALCYTASCNPSLCSGHGECIETINNHSCSCNPGFYGPECEFVETCDPLTKPDHGSLECNHPLENFGYNSSCTVQCEEGYELTALESVHCTSSGVWSAPLAACKAVTCPALEIPAHGAVNCSHSSLELTWGTTCEFTCEEGFVLTGPATLQCGSSGAWDRQQPSCAAVKCEAVTWPEEGLMTCDHDPADLSYGTRCDFRCSEGYVLDGPSSIECTAQGQWSELVPECQAVTCPALEIPAHGAVNCSHSSLELTWGTTCEFTCEEGFVLTGPATLQCGSSGAWDRQQPSCAAVKCEAVTWPEEGLMTCDHDPADLSYGTRCDFRCSEGYVLDGPSSIECTAQGQWSELVPKCQVVQCEPLSSPEKGSMDCSRGAGNFTYNTACHFSCLEGWKLNGSHILECGLLGNWSASLPTCEASEQASYVSVGIAATSASLLSTASFLLWLARRFRKK</sequence>
<keyword evidence="7" id="KW-0479">Metal-binding</keyword>
<dbReference type="SMART" id="SM00181">
    <property type="entry name" value="EGF"/>
    <property type="match status" value="4"/>
</dbReference>
<feature type="domain" description="Sushi" evidence="28">
    <location>
        <begin position="281"/>
        <end position="342"/>
    </location>
</feature>
<dbReference type="Pfam" id="PF00008">
    <property type="entry name" value="EGF"/>
    <property type="match status" value="1"/>
</dbReference>
<dbReference type="InterPro" id="IPR016187">
    <property type="entry name" value="CTDL_fold"/>
</dbReference>
<dbReference type="FunFam" id="3.10.100.10:FF:000007">
    <property type="entry name" value="L-selectin"/>
    <property type="match status" value="1"/>
</dbReference>
<keyword evidence="6 25" id="KW-0812">Transmembrane</keyword>
<dbReference type="SUPFAM" id="SSF57535">
    <property type="entry name" value="Complement control module/SCR domain"/>
    <property type="match status" value="6"/>
</dbReference>
<dbReference type="PROSITE" id="PS50923">
    <property type="entry name" value="SUSHI"/>
    <property type="match status" value="6"/>
</dbReference>
<protein>
    <recommendedName>
        <fullName evidence="18">E-selectin</fullName>
    </recommendedName>
    <alternativeName>
        <fullName evidence="19">CD62 antigen-like family member E</fullName>
    </alternativeName>
    <alternativeName>
        <fullName evidence="20">Endothelial leukocyte adhesion molecule 1</fullName>
    </alternativeName>
    <alternativeName>
        <fullName evidence="21">Leukocyte-endothelial cell adhesion molecule 2</fullName>
    </alternativeName>
</protein>
<feature type="domain" description="C-type lectin" evidence="27">
    <location>
        <begin position="1"/>
        <end position="118"/>
    </location>
</feature>
<keyword evidence="13 25" id="KW-1133">Transmembrane helix</keyword>
<evidence type="ECO:0000256" key="21">
    <source>
        <dbReference type="ARBA" id="ARBA00043124"/>
    </source>
</evidence>
<proteinExistence type="inferred from homology"/>
<evidence type="ECO:0000256" key="22">
    <source>
        <dbReference type="ARBA" id="ARBA00045695"/>
    </source>
</evidence>
<dbReference type="PROSITE" id="PS50041">
    <property type="entry name" value="C_TYPE_LECTIN_2"/>
    <property type="match status" value="1"/>
</dbReference>
<dbReference type="InterPro" id="IPR035976">
    <property type="entry name" value="Sushi/SCR/CCP_sf"/>
</dbReference>
<keyword evidence="10" id="KW-0677">Repeat</keyword>
<evidence type="ECO:0000256" key="24">
    <source>
        <dbReference type="PROSITE-ProRule" id="PRU00302"/>
    </source>
</evidence>
<dbReference type="AlphaFoldDB" id="A0A7L1N4T0"/>
<feature type="disulfide bond" evidence="24">
    <location>
        <begin position="499"/>
        <end position="526"/>
    </location>
</feature>
<dbReference type="InterPro" id="IPR018378">
    <property type="entry name" value="C-type_lectin_CS"/>
</dbReference>
<comment type="similarity">
    <text evidence="2">Belongs to the selectin/LECAM family.</text>
</comment>
<gene>
    <name evidence="29" type="primary">Sele</name>
    <name evidence="29" type="ORF">RHICYA_R01586</name>
</gene>
<feature type="disulfide bond" evidence="24">
    <location>
        <begin position="375"/>
        <end position="402"/>
    </location>
</feature>
<evidence type="ECO:0000259" key="28">
    <source>
        <dbReference type="PROSITE" id="PS50923"/>
    </source>
</evidence>
<comment type="subcellular location">
    <subcellularLocation>
        <location evidence="1">Cell membrane</location>
        <topology evidence="1">Single-pass type I membrane protein</topology>
    </subcellularLocation>
</comment>
<feature type="domain" description="Sushi" evidence="28">
    <location>
        <begin position="405"/>
        <end position="466"/>
    </location>
</feature>
<evidence type="ECO:0000256" key="25">
    <source>
        <dbReference type="SAM" id="Phobius"/>
    </source>
</evidence>
<evidence type="ECO:0000256" key="11">
    <source>
        <dbReference type="ARBA" id="ARBA00022837"/>
    </source>
</evidence>
<dbReference type="InterPro" id="IPR050350">
    <property type="entry name" value="Compl-Cell_Adhes-Reg"/>
</dbReference>
<dbReference type="InterPro" id="IPR016186">
    <property type="entry name" value="C-type_lectin-like/link_sf"/>
</dbReference>
<keyword evidence="9" id="KW-0430">Lectin</keyword>
<feature type="disulfide bond" evidence="24">
    <location>
        <begin position="251"/>
        <end position="278"/>
    </location>
</feature>
<dbReference type="InterPro" id="IPR000742">
    <property type="entry name" value="EGF"/>
</dbReference>
<dbReference type="Gene3D" id="2.10.70.10">
    <property type="entry name" value="Complement Module, domain 1"/>
    <property type="match status" value="6"/>
</dbReference>
<dbReference type="PANTHER" id="PTHR19325">
    <property type="entry name" value="COMPLEMENT COMPONENT-RELATED SUSHI DOMAIN-CONTAINING"/>
    <property type="match status" value="1"/>
</dbReference>
<dbReference type="FunFam" id="2.10.70.10:FF:000001">
    <property type="entry name" value="Selectin P"/>
    <property type="match status" value="6"/>
</dbReference>
<evidence type="ECO:0000256" key="10">
    <source>
        <dbReference type="ARBA" id="ARBA00022737"/>
    </source>
</evidence>
<dbReference type="CDD" id="cd03592">
    <property type="entry name" value="CLECT_selectins_like"/>
    <property type="match status" value="1"/>
</dbReference>
<keyword evidence="12" id="KW-0130">Cell adhesion</keyword>
<feature type="domain" description="EGF-like" evidence="26">
    <location>
        <begin position="118"/>
        <end position="154"/>
    </location>
</feature>
<dbReference type="Proteomes" id="UP000565785">
    <property type="component" value="Unassembled WGS sequence"/>
</dbReference>
<dbReference type="GO" id="GO:0007155">
    <property type="term" value="P:cell adhesion"/>
    <property type="evidence" value="ECO:0007669"/>
    <property type="project" value="UniProtKB-KW"/>
</dbReference>